<dbReference type="Proteomes" id="UP000218896">
    <property type="component" value="Unassembled WGS sequence"/>
</dbReference>
<comment type="pathway">
    <text evidence="7">tRNA modification; N(7)-methylguanine-tRNA biosynthesis.</text>
</comment>
<dbReference type="EC" id="2.1.1.33" evidence="7"/>
<keyword evidence="9" id="KW-1185">Reference proteome</keyword>
<evidence type="ECO:0000256" key="5">
    <source>
        <dbReference type="ARBA" id="ARBA00022691"/>
    </source>
</evidence>
<dbReference type="GO" id="GO:0008176">
    <property type="term" value="F:tRNA (guanine(46)-N7)-methyltransferase activity"/>
    <property type="evidence" value="ECO:0007669"/>
    <property type="project" value="UniProtKB-UniRule"/>
</dbReference>
<dbReference type="Gene3D" id="3.40.50.150">
    <property type="entry name" value="Vaccinia Virus protein VP39"/>
    <property type="match status" value="1"/>
</dbReference>
<dbReference type="CDD" id="cd02440">
    <property type="entry name" value="AdoMet_MTases"/>
    <property type="match status" value="1"/>
</dbReference>
<evidence type="ECO:0000313" key="9">
    <source>
        <dbReference type="Proteomes" id="UP000218896"/>
    </source>
</evidence>
<dbReference type="GO" id="GO:0043527">
    <property type="term" value="C:tRNA methyltransferase complex"/>
    <property type="evidence" value="ECO:0007669"/>
    <property type="project" value="TreeGrafter"/>
</dbReference>
<keyword evidence="6 7" id="KW-0819">tRNA processing</keyword>
<dbReference type="RefSeq" id="WP_095616414.1">
    <property type="nucleotide sequence ID" value="NZ_NSKD01000001.1"/>
</dbReference>
<dbReference type="PANTHER" id="PTHR23417:SF14">
    <property type="entry name" value="PENTACOTRIPEPTIDE-REPEAT REGION OF PRORP DOMAIN-CONTAINING PROTEIN"/>
    <property type="match status" value="1"/>
</dbReference>
<dbReference type="SUPFAM" id="SSF53335">
    <property type="entry name" value="S-adenosyl-L-methionine-dependent methyltransferases"/>
    <property type="match status" value="1"/>
</dbReference>
<accession>A0A2A2FBV2</accession>
<comment type="caution">
    <text evidence="7">Lacks conserved residue(s) required for the propagation of feature annotation.</text>
</comment>
<keyword evidence="3 7" id="KW-0489">Methyltransferase</keyword>
<evidence type="ECO:0000256" key="3">
    <source>
        <dbReference type="ARBA" id="ARBA00022603"/>
    </source>
</evidence>
<dbReference type="Pfam" id="PF02390">
    <property type="entry name" value="Methyltransf_4"/>
    <property type="match status" value="1"/>
</dbReference>
<evidence type="ECO:0000256" key="7">
    <source>
        <dbReference type="HAMAP-Rule" id="MF_01057"/>
    </source>
</evidence>
<feature type="binding site" evidence="7">
    <location>
        <position position="140"/>
    </location>
    <ligand>
        <name>S-adenosyl-L-methionine</name>
        <dbReference type="ChEBI" id="CHEBI:59789"/>
    </ligand>
</feature>
<dbReference type="UniPathway" id="UPA00989"/>
<keyword evidence="4 7" id="KW-0808">Transferase</keyword>
<comment type="catalytic activity">
    <reaction evidence="1 7">
        <text>guanosine(46) in tRNA + S-adenosyl-L-methionine = N(7)-methylguanosine(46) in tRNA + S-adenosyl-L-homocysteine</text>
        <dbReference type="Rhea" id="RHEA:42708"/>
        <dbReference type="Rhea" id="RHEA-COMP:10188"/>
        <dbReference type="Rhea" id="RHEA-COMP:10189"/>
        <dbReference type="ChEBI" id="CHEBI:57856"/>
        <dbReference type="ChEBI" id="CHEBI:59789"/>
        <dbReference type="ChEBI" id="CHEBI:74269"/>
        <dbReference type="ChEBI" id="CHEBI:74480"/>
        <dbReference type="EC" id="2.1.1.33"/>
    </reaction>
</comment>
<dbReference type="EMBL" id="NSKD01000001">
    <property type="protein sequence ID" value="PAU82320.1"/>
    <property type="molecule type" value="Genomic_DNA"/>
</dbReference>
<dbReference type="PROSITE" id="PS51625">
    <property type="entry name" value="SAM_MT_TRMB"/>
    <property type="match status" value="1"/>
</dbReference>
<evidence type="ECO:0000256" key="2">
    <source>
        <dbReference type="ARBA" id="ARBA00003015"/>
    </source>
</evidence>
<comment type="function">
    <text evidence="2 7">Catalyzes the formation of N(7)-methylguanine at position 46 (m7G46) in tRNA.</text>
</comment>
<dbReference type="InterPro" id="IPR055361">
    <property type="entry name" value="tRNA_methyltr_TrmB_bact"/>
</dbReference>
<evidence type="ECO:0000256" key="6">
    <source>
        <dbReference type="ARBA" id="ARBA00022694"/>
    </source>
</evidence>
<evidence type="ECO:0000256" key="4">
    <source>
        <dbReference type="ARBA" id="ARBA00022679"/>
    </source>
</evidence>
<proteinExistence type="inferred from homology"/>
<dbReference type="NCBIfam" id="TIGR00091">
    <property type="entry name" value="tRNA (guanosine(46)-N7)-methyltransferase TrmB"/>
    <property type="match status" value="1"/>
</dbReference>
<sequence>MTDSSDDLARSKERSVRSFVLRAGRMTRGQQNAWDRLWPRYGLSLADGVIDREQLFGRHAPLNLEIGFGMGQSLAEMAEAAPEQDFIGVEVHKPGCGALLMEMETRGLDNIRLYRADALDVLSEAIPEASLDRALILFPDPWPKKKHHKRRLIQPAFVATLHRYIRPGGLLHIATDWEPYAEHILEVMNEAPGYRNLSDDGTTVPRPADRPLTKFEKRGEARGHGVADMLFERQ</sequence>
<evidence type="ECO:0000313" key="8">
    <source>
        <dbReference type="EMBL" id="PAU82320.1"/>
    </source>
</evidence>
<dbReference type="PANTHER" id="PTHR23417">
    <property type="entry name" value="3-DEOXY-D-MANNO-OCTULOSONIC-ACID TRANSFERASE/TRNA GUANINE-N 7 - -METHYLTRANSFERASE"/>
    <property type="match status" value="1"/>
</dbReference>
<protein>
    <recommendedName>
        <fullName evidence="7">tRNA (guanine-N(7)-)-methyltransferase</fullName>
        <ecNumber evidence="7">2.1.1.33</ecNumber>
    </recommendedName>
    <alternativeName>
        <fullName evidence="7">tRNA (guanine(46)-N(7))-methyltransferase</fullName>
    </alternativeName>
    <alternativeName>
        <fullName evidence="7">tRNA(m7G46)-methyltransferase</fullName>
    </alternativeName>
</protein>
<comment type="caution">
    <text evidence="8">The sequence shown here is derived from an EMBL/GenBank/DDBJ whole genome shotgun (WGS) entry which is preliminary data.</text>
</comment>
<evidence type="ECO:0000256" key="1">
    <source>
        <dbReference type="ARBA" id="ARBA00000142"/>
    </source>
</evidence>
<feature type="binding site" evidence="7">
    <location>
        <position position="117"/>
    </location>
    <ligand>
        <name>S-adenosyl-L-methionine</name>
        <dbReference type="ChEBI" id="CHEBI:59789"/>
    </ligand>
</feature>
<feature type="binding site" evidence="7">
    <location>
        <position position="176"/>
    </location>
    <ligand>
        <name>substrate</name>
    </ligand>
</feature>
<feature type="binding site" evidence="7">
    <location>
        <position position="90"/>
    </location>
    <ligand>
        <name>S-adenosyl-L-methionine</name>
        <dbReference type="ChEBI" id="CHEBI:59789"/>
    </ligand>
</feature>
<name>A0A2A2FBV2_9GAMM</name>
<dbReference type="HAMAP" id="MF_01057">
    <property type="entry name" value="tRNA_methyltr_TrmB"/>
    <property type="match status" value="1"/>
</dbReference>
<dbReference type="AlphaFoldDB" id="A0A2A2FBV2"/>
<reference evidence="8 9" key="1">
    <citation type="submission" date="2017-08" db="EMBL/GenBank/DDBJ databases">
        <title>Halovibrio sewagensis sp. nov., isolated from wastewater of high salinity.</title>
        <authorList>
            <person name="Dong X."/>
            <person name="Zhang G."/>
        </authorList>
    </citation>
    <scope>NUCLEOTIDE SEQUENCE [LARGE SCALE GENOMIC DNA]</scope>
    <source>
        <strain evidence="8 9">YL5-2</strain>
    </source>
</reference>
<gene>
    <name evidence="7" type="primary">trmB</name>
    <name evidence="8" type="ORF">CK501_04010</name>
</gene>
<feature type="binding site" evidence="7">
    <location>
        <position position="144"/>
    </location>
    <ligand>
        <name>substrate</name>
    </ligand>
</feature>
<feature type="binding site" evidence="7">
    <location>
        <begin position="213"/>
        <end position="216"/>
    </location>
    <ligand>
        <name>substrate</name>
    </ligand>
</feature>
<dbReference type="OrthoDB" id="9802090at2"/>
<organism evidence="8 9">
    <name type="scientific">Halovibrio salipaludis</name>
    <dbReference type="NCBI Taxonomy" id="2032626"/>
    <lineage>
        <taxon>Bacteria</taxon>
        <taxon>Pseudomonadati</taxon>
        <taxon>Pseudomonadota</taxon>
        <taxon>Gammaproteobacteria</taxon>
        <taxon>Oceanospirillales</taxon>
        <taxon>Halomonadaceae</taxon>
        <taxon>Halovibrio</taxon>
    </lineage>
</organism>
<dbReference type="InterPro" id="IPR029063">
    <property type="entry name" value="SAM-dependent_MTases_sf"/>
</dbReference>
<comment type="similarity">
    <text evidence="7">Belongs to the class I-like SAM-binding methyltransferase superfamily. TrmB family.</text>
</comment>
<keyword evidence="5 7" id="KW-0949">S-adenosyl-L-methionine</keyword>
<feature type="binding site" evidence="7">
    <location>
        <position position="65"/>
    </location>
    <ligand>
        <name>S-adenosyl-L-methionine</name>
        <dbReference type="ChEBI" id="CHEBI:59789"/>
    </ligand>
</feature>
<dbReference type="InterPro" id="IPR003358">
    <property type="entry name" value="tRNA_(Gua-N-7)_MeTrfase_Trmb"/>
</dbReference>